<proteinExistence type="predicted"/>
<dbReference type="AlphaFoldDB" id="A0A4Y9ZYL7"/>
<feature type="region of interest" description="Disordered" evidence="6">
    <location>
        <begin position="1"/>
        <end position="26"/>
    </location>
</feature>
<evidence type="ECO:0000256" key="6">
    <source>
        <dbReference type="SAM" id="MobiDB-lite"/>
    </source>
</evidence>
<evidence type="ECO:0000256" key="2">
    <source>
        <dbReference type="ARBA" id="ARBA00022723"/>
    </source>
</evidence>
<keyword evidence="5" id="KW-0539">Nucleus</keyword>
<keyword evidence="8" id="KW-1185">Reference proteome</keyword>
<reference evidence="7 8" key="1">
    <citation type="submission" date="2019-02" db="EMBL/GenBank/DDBJ databases">
        <title>Genome sequencing of the rare red list fungi Hericium alpestre (H. flagellum).</title>
        <authorList>
            <person name="Buettner E."/>
            <person name="Kellner H."/>
        </authorList>
    </citation>
    <scope>NUCLEOTIDE SEQUENCE [LARGE SCALE GENOMIC DNA]</scope>
    <source>
        <strain evidence="7 8">DSM 108284</strain>
    </source>
</reference>
<evidence type="ECO:0000256" key="5">
    <source>
        <dbReference type="ARBA" id="ARBA00023242"/>
    </source>
</evidence>
<comment type="subcellular location">
    <subcellularLocation>
        <location evidence="1">Nucleus</location>
    </subcellularLocation>
</comment>
<dbReference type="Proteomes" id="UP000298061">
    <property type="component" value="Unassembled WGS sequence"/>
</dbReference>
<keyword evidence="4" id="KW-0804">Transcription</keyword>
<accession>A0A4Y9ZYL7</accession>
<keyword evidence="2" id="KW-0479">Metal-binding</keyword>
<dbReference type="GO" id="GO:0005634">
    <property type="term" value="C:nucleus"/>
    <property type="evidence" value="ECO:0007669"/>
    <property type="project" value="UniProtKB-SubCell"/>
</dbReference>
<keyword evidence="3" id="KW-0805">Transcription regulation</keyword>
<evidence type="ECO:0000313" key="7">
    <source>
        <dbReference type="EMBL" id="TFY79041.1"/>
    </source>
</evidence>
<organism evidence="7 8">
    <name type="scientific">Hericium alpestre</name>
    <dbReference type="NCBI Taxonomy" id="135208"/>
    <lineage>
        <taxon>Eukaryota</taxon>
        <taxon>Fungi</taxon>
        <taxon>Dikarya</taxon>
        <taxon>Basidiomycota</taxon>
        <taxon>Agaricomycotina</taxon>
        <taxon>Agaricomycetes</taxon>
        <taxon>Russulales</taxon>
        <taxon>Hericiaceae</taxon>
        <taxon>Hericium</taxon>
    </lineage>
</organism>
<name>A0A4Y9ZYL7_9AGAM</name>
<dbReference type="PANTHER" id="PTHR47338">
    <property type="entry name" value="ZN(II)2CYS6 TRANSCRIPTION FACTOR (EUROFUNG)-RELATED"/>
    <property type="match status" value="1"/>
</dbReference>
<dbReference type="GO" id="GO:0046872">
    <property type="term" value="F:metal ion binding"/>
    <property type="evidence" value="ECO:0007669"/>
    <property type="project" value="UniProtKB-KW"/>
</dbReference>
<dbReference type="STRING" id="135208.A0A4Y9ZYL7"/>
<feature type="compositionally biased region" description="Basic residues" evidence="6">
    <location>
        <begin position="49"/>
        <end position="59"/>
    </location>
</feature>
<dbReference type="InterPro" id="IPR050815">
    <property type="entry name" value="TF_fung"/>
</dbReference>
<dbReference type="OrthoDB" id="5600212at2759"/>
<feature type="region of interest" description="Disordered" evidence="6">
    <location>
        <begin position="47"/>
        <end position="107"/>
    </location>
</feature>
<feature type="region of interest" description="Disordered" evidence="6">
    <location>
        <begin position="431"/>
        <end position="483"/>
    </location>
</feature>
<dbReference type="GO" id="GO:0000981">
    <property type="term" value="F:DNA-binding transcription factor activity, RNA polymerase II-specific"/>
    <property type="evidence" value="ECO:0007669"/>
    <property type="project" value="InterPro"/>
</dbReference>
<dbReference type="PANTHER" id="PTHR47338:SF29">
    <property type="entry name" value="ZN(2)-C6 FUNGAL-TYPE DOMAIN-CONTAINING PROTEIN"/>
    <property type="match status" value="1"/>
</dbReference>
<protein>
    <recommendedName>
        <fullName evidence="9">Transcription factor domain-containing protein</fullName>
    </recommendedName>
</protein>
<feature type="compositionally biased region" description="Polar residues" evidence="6">
    <location>
        <begin position="68"/>
        <end position="81"/>
    </location>
</feature>
<evidence type="ECO:0000256" key="3">
    <source>
        <dbReference type="ARBA" id="ARBA00023015"/>
    </source>
</evidence>
<dbReference type="EMBL" id="SFCI01000570">
    <property type="protein sequence ID" value="TFY79041.1"/>
    <property type="molecule type" value="Genomic_DNA"/>
</dbReference>
<evidence type="ECO:0008006" key="9">
    <source>
        <dbReference type="Google" id="ProtNLM"/>
    </source>
</evidence>
<evidence type="ECO:0000256" key="1">
    <source>
        <dbReference type="ARBA" id="ARBA00004123"/>
    </source>
</evidence>
<sequence>MLVLSEEEAGYAHPETPQCSYDRVEGLPLAPDVDPLDKIKDLEEQVAQLRKKLKSRRRGSSVSRSPSPNHLSPAMTTAQAYSSTSSPATKFSSIGPYSPDNDRGANMHRMSIDRSTHSESPELRFNSSGRRSDAFNSLLFSGWNPDLPDPAALDHCIDVFFRCDPCGSRVLHRPSFLAAMRLPPKNPGFPHSAILHAIVGFHITFTGNCITHYLRNGTRRDRFAEYHASKTRQYIDRTMASGDDIFPVMQACVLLSWYFYAEGRWVEATVSDNPQSLITHDVFTHHPPQYTDSFLLLLKAMMLFGRVTDFNVRTSLRNPDALSKIQNPYKLPGFQELDKLICWYLAAVVQIQLCKYYIEIGDTGREYAVWGEINVLRFAMTEFGKRSPIGTRQEKLLQGLMTEIVRMTTQQQPLQVGIPLYPFSHATAFAKSANGDEPTGSHIAPLPVSSPYDDEMQSQQQNASVAPPPPPPPSAEGGRWPVNEMARTEEAMLARSVRGSY</sequence>
<comment type="caution">
    <text evidence="7">The sequence shown here is derived from an EMBL/GenBank/DDBJ whole genome shotgun (WGS) entry which is preliminary data.</text>
</comment>
<evidence type="ECO:0000313" key="8">
    <source>
        <dbReference type="Proteomes" id="UP000298061"/>
    </source>
</evidence>
<evidence type="ECO:0000256" key="4">
    <source>
        <dbReference type="ARBA" id="ARBA00023163"/>
    </source>
</evidence>
<dbReference type="CDD" id="cd12148">
    <property type="entry name" value="fungal_TF_MHR"/>
    <property type="match status" value="1"/>
</dbReference>
<gene>
    <name evidence="7" type="ORF">EWM64_g4966</name>
</gene>
<feature type="compositionally biased region" description="Low complexity" evidence="6">
    <location>
        <begin position="82"/>
        <end position="93"/>
    </location>
</feature>